<feature type="domain" description="GEX2 N-terminal Ig-like" evidence="2">
    <location>
        <begin position="140"/>
        <end position="245"/>
    </location>
</feature>
<dbReference type="PANTHER" id="PTHR38537:SF8">
    <property type="entry name" value="FILAMIN-A"/>
    <property type="match status" value="1"/>
</dbReference>
<dbReference type="InterPro" id="IPR056434">
    <property type="entry name" value="Ig_GEX2_N"/>
</dbReference>
<reference evidence="3 4" key="1">
    <citation type="submission" date="2019-04" db="EMBL/GenBank/DDBJ databases">
        <title>An improved genome assembly and genetic linkage map for asparagus bean, Vigna unguiculata ssp. sesquipedialis.</title>
        <authorList>
            <person name="Xia Q."/>
            <person name="Zhang R."/>
            <person name="Dong Y."/>
        </authorList>
    </citation>
    <scope>NUCLEOTIDE SEQUENCE [LARGE SCALE GENOMIC DNA]</scope>
    <source>
        <tissue evidence="3">Leaf</tissue>
    </source>
</reference>
<evidence type="ECO:0000313" key="4">
    <source>
        <dbReference type="Proteomes" id="UP000501690"/>
    </source>
</evidence>
<dbReference type="InterPro" id="IPR014756">
    <property type="entry name" value="Ig_E-set"/>
</dbReference>
<dbReference type="PANTHER" id="PTHR38537">
    <property type="entry name" value="JITTERBUG, ISOFORM N"/>
    <property type="match status" value="1"/>
</dbReference>
<dbReference type="InterPro" id="IPR044801">
    <property type="entry name" value="Filamin"/>
</dbReference>
<dbReference type="Proteomes" id="UP000501690">
    <property type="component" value="Linkage Group LG7"/>
</dbReference>
<dbReference type="AlphaFoldDB" id="A0A4D6MJT2"/>
<dbReference type="SUPFAM" id="SSF81296">
    <property type="entry name" value="E set domains"/>
    <property type="match status" value="1"/>
</dbReference>
<dbReference type="Pfam" id="PF23616">
    <property type="entry name" value="Ig_GEX2_N"/>
    <property type="match status" value="2"/>
</dbReference>
<organism evidence="3 4">
    <name type="scientific">Vigna unguiculata</name>
    <name type="common">Cowpea</name>
    <dbReference type="NCBI Taxonomy" id="3917"/>
    <lineage>
        <taxon>Eukaryota</taxon>
        <taxon>Viridiplantae</taxon>
        <taxon>Streptophyta</taxon>
        <taxon>Embryophyta</taxon>
        <taxon>Tracheophyta</taxon>
        <taxon>Spermatophyta</taxon>
        <taxon>Magnoliopsida</taxon>
        <taxon>eudicotyledons</taxon>
        <taxon>Gunneridae</taxon>
        <taxon>Pentapetalae</taxon>
        <taxon>rosids</taxon>
        <taxon>fabids</taxon>
        <taxon>Fabales</taxon>
        <taxon>Fabaceae</taxon>
        <taxon>Papilionoideae</taxon>
        <taxon>50 kb inversion clade</taxon>
        <taxon>NPAAA clade</taxon>
        <taxon>indigoferoid/millettioid clade</taxon>
        <taxon>Phaseoleae</taxon>
        <taxon>Vigna</taxon>
    </lineage>
</organism>
<evidence type="ECO:0000313" key="3">
    <source>
        <dbReference type="EMBL" id="QCE01653.1"/>
    </source>
</evidence>
<sequence>MEILARIIISLCALSFFSVYCSQYLASDRSQLPLFAFSWWDDKGTFQAGDTATIKVKVLENADKIDRKVFKPTLSVNGKEGNSSYVSTVVSDFEGDPNEWKIFFTPIRVGLFNVLISEERYKLDDSSLHFQVEPGNMYPSVCVASWKGVRHEYEAGSKATLMVLLKDAFGNSISKKTQVSYLPDFKMSVLHENGSVASAPDIFNMGWIEFDYIVIEFIVTKAGKFSLSLEGGNQTLKGSPLPLKVNPGAIDVSNCIAKWNIESHAWQLSSKMEIFIHQLDKYGNLVSGLYPFASEVVETGSNLSIPISDLHFQEISIFKKWMLEFSCFRLAILSQGTIYDSQHNKSISNMPYGYTVFIGYCDGVKSVVNGSGLNDSVAGVQEEFSVYLNDIYQYPSPVQANILQVVILRENDSYRIMPVVYAVLDSNGSRIASGVRYDMETVPSSSMVLRNNSNGSRSGSGSFIMASDFRVDYNKPRGRLKGDQSLSLNLLSYSLLEPCFCTSPVNVQFFLHMKEETEKKGLQSYLIPGVSPQQL</sequence>
<evidence type="ECO:0000256" key="1">
    <source>
        <dbReference type="ARBA" id="ARBA00022737"/>
    </source>
</evidence>
<keyword evidence="1" id="KW-0677">Repeat</keyword>
<gene>
    <name evidence="3" type="ORF">DEO72_LG7g2952</name>
</gene>
<keyword evidence="4" id="KW-1185">Reference proteome</keyword>
<dbReference type="GO" id="GO:0030036">
    <property type="term" value="P:actin cytoskeleton organization"/>
    <property type="evidence" value="ECO:0007669"/>
    <property type="project" value="InterPro"/>
</dbReference>
<dbReference type="Gene3D" id="2.60.40.10">
    <property type="entry name" value="Immunoglobulins"/>
    <property type="match status" value="1"/>
</dbReference>
<dbReference type="EMBL" id="CP039351">
    <property type="protein sequence ID" value="QCE01653.1"/>
    <property type="molecule type" value="Genomic_DNA"/>
</dbReference>
<evidence type="ECO:0000259" key="2">
    <source>
        <dbReference type="Pfam" id="PF23616"/>
    </source>
</evidence>
<protein>
    <submittedName>
        <fullName evidence="3">Filamin repeat-like protein</fullName>
    </submittedName>
</protein>
<dbReference type="InterPro" id="IPR013783">
    <property type="entry name" value="Ig-like_fold"/>
</dbReference>
<dbReference type="GO" id="GO:0048235">
    <property type="term" value="P:pollen sperm cell differentiation"/>
    <property type="evidence" value="ECO:0007669"/>
    <property type="project" value="TreeGrafter"/>
</dbReference>
<dbReference type="GO" id="GO:0051015">
    <property type="term" value="F:actin filament binding"/>
    <property type="evidence" value="ECO:0007669"/>
    <property type="project" value="InterPro"/>
</dbReference>
<name>A0A4D6MJT2_VIGUN</name>
<feature type="domain" description="GEX2 N-terminal Ig-like" evidence="2">
    <location>
        <begin position="34"/>
        <end position="132"/>
    </location>
</feature>
<accession>A0A4D6MJT2</accession>
<proteinExistence type="predicted"/>